<feature type="region of interest" description="Disordered" evidence="1">
    <location>
        <begin position="1"/>
        <end position="34"/>
    </location>
</feature>
<feature type="compositionally biased region" description="Basic and acidic residues" evidence="1">
    <location>
        <begin position="16"/>
        <end position="34"/>
    </location>
</feature>
<organism evidence="2 3">
    <name type="scientific">Micromonas commoda (strain RCC299 / NOUM17 / CCMP2709)</name>
    <name type="common">Picoplanktonic green alga</name>
    <dbReference type="NCBI Taxonomy" id="296587"/>
    <lineage>
        <taxon>Eukaryota</taxon>
        <taxon>Viridiplantae</taxon>
        <taxon>Chlorophyta</taxon>
        <taxon>Mamiellophyceae</taxon>
        <taxon>Mamiellales</taxon>
        <taxon>Mamiellaceae</taxon>
        <taxon>Micromonas</taxon>
    </lineage>
</organism>
<reference evidence="2 3" key="1">
    <citation type="journal article" date="2009" name="Science">
        <title>Green evolution and dynamic adaptations revealed by genomes of the marine picoeukaryotes Micromonas.</title>
        <authorList>
            <person name="Worden A.Z."/>
            <person name="Lee J.H."/>
            <person name="Mock T."/>
            <person name="Rouze P."/>
            <person name="Simmons M.P."/>
            <person name="Aerts A.L."/>
            <person name="Allen A.E."/>
            <person name="Cuvelier M.L."/>
            <person name="Derelle E."/>
            <person name="Everett M.V."/>
            <person name="Foulon E."/>
            <person name="Grimwood J."/>
            <person name="Gundlach H."/>
            <person name="Henrissat B."/>
            <person name="Napoli C."/>
            <person name="McDonald S.M."/>
            <person name="Parker M.S."/>
            <person name="Rombauts S."/>
            <person name="Salamov A."/>
            <person name="Von Dassow P."/>
            <person name="Badger J.H."/>
            <person name="Coutinho P.M."/>
            <person name="Demir E."/>
            <person name="Dubchak I."/>
            <person name="Gentemann C."/>
            <person name="Eikrem W."/>
            <person name="Gready J.E."/>
            <person name="John U."/>
            <person name="Lanier W."/>
            <person name="Lindquist E.A."/>
            <person name="Lucas S."/>
            <person name="Mayer K.F."/>
            <person name="Moreau H."/>
            <person name="Not F."/>
            <person name="Otillar R."/>
            <person name="Panaud O."/>
            <person name="Pangilinan J."/>
            <person name="Paulsen I."/>
            <person name="Piegu B."/>
            <person name="Poliakov A."/>
            <person name="Robbens S."/>
            <person name="Schmutz J."/>
            <person name="Toulza E."/>
            <person name="Wyss T."/>
            <person name="Zelensky A."/>
            <person name="Zhou K."/>
            <person name="Armbrust E.V."/>
            <person name="Bhattacharya D."/>
            <person name="Goodenough U.W."/>
            <person name="Van de Peer Y."/>
            <person name="Grigoriev I.V."/>
        </authorList>
    </citation>
    <scope>NUCLEOTIDE SEQUENCE [LARGE SCALE GENOMIC DNA]</scope>
    <source>
        <strain evidence="3">RCC299 / NOUM17</strain>
    </source>
</reference>
<evidence type="ECO:0000313" key="3">
    <source>
        <dbReference type="Proteomes" id="UP000002009"/>
    </source>
</evidence>
<name>C1E7B6_MICCC</name>
<sequence>MGFHDTTPLWTTAEGTPRREGSRVRDAGPSRAADDEIRERVAHLQALASSVRTRLGRGPRMKAHADDGAWAERTTVMTTLMGRASELAGAFERRRGVAASGAHGYANWDDGSLAHGELVSDLAGLLVALGGPRPHPVESLALTRVTGESCGAGGGTWGLVFAGLLAGHAQRLRVEHDLGFAECCEHYEAAAAAAEKSLAKASTGVRDITRDDVADRGAIAEAIERASATVRTRGDFGPGRIADSSETLARLGWPGCAAANVTDVTDVTDAIDVAALVLSFDRERFPGDVDVALAAAVLLFASPRKGAESNGGNGGGDWSGGDWSGFATRVVAGVPAERSRVVPGLFVPLEPRHVTGEWSGVGVGVAGLREAIEARNKEGGATAWRTVLVAGDVPDPKHTGFDMEGYVDDVCAAMGAAGAVDAILCAGRCDDAVARALARRLGVRAVIQNLGEGVGGENLGGVGPTRWPRCDPRAVRDLRECTSGSAVEMCLDASARGGWDPDERRSALREGSVTYLSATYLETPRLVTAVLCHPVREVAEARVLEVRRLVRRVRRTLADGGRVVPGGGVAELVAAASLTAELVDEPRSVSSGGASEERVVRRALAWEAFAQSARELCHIASQNHGVPYDEASTRAARAEGLCAEWRELGSNVDSRRRWAEASRVLGDDSGRLRLEPVDATGLGVAMDITRRVLVPSRDDAAPGFTMSMRVVR</sequence>
<evidence type="ECO:0000256" key="1">
    <source>
        <dbReference type="SAM" id="MobiDB-lite"/>
    </source>
</evidence>
<evidence type="ECO:0000313" key="2">
    <source>
        <dbReference type="EMBL" id="ACO63579.1"/>
    </source>
</evidence>
<dbReference type="KEGG" id="mis:MICPUN_58949"/>
<dbReference type="InParanoid" id="C1E7B6"/>
<dbReference type="AlphaFoldDB" id="C1E7B6"/>
<dbReference type="Proteomes" id="UP000002009">
    <property type="component" value="Chromosome 5"/>
</dbReference>
<accession>C1E7B6</accession>
<dbReference type="EMBL" id="CP001326">
    <property type="protein sequence ID" value="ACO63579.1"/>
    <property type="molecule type" value="Genomic_DNA"/>
</dbReference>
<dbReference type="GeneID" id="8243608"/>
<keyword evidence="3" id="KW-1185">Reference proteome</keyword>
<protein>
    <submittedName>
        <fullName evidence="2">Uncharacterized protein</fullName>
    </submittedName>
</protein>
<gene>
    <name evidence="2" type="ORF">MICPUN_58949</name>
</gene>
<proteinExistence type="predicted"/>
<dbReference type="RefSeq" id="XP_002502321.1">
    <property type="nucleotide sequence ID" value="XM_002502275.1"/>
</dbReference>